<evidence type="ECO:0000256" key="4">
    <source>
        <dbReference type="SAM" id="Phobius"/>
    </source>
</evidence>
<accession>A0ABR1QZJ2</accession>
<feature type="transmembrane region" description="Helical" evidence="4">
    <location>
        <begin position="325"/>
        <end position="344"/>
    </location>
</feature>
<feature type="transmembrane region" description="Helical" evidence="4">
    <location>
        <begin position="149"/>
        <end position="173"/>
    </location>
</feature>
<keyword evidence="4" id="KW-0472">Membrane</keyword>
<evidence type="ECO:0000259" key="5">
    <source>
        <dbReference type="PROSITE" id="PS50850"/>
    </source>
</evidence>
<feature type="transmembrane region" description="Helical" evidence="4">
    <location>
        <begin position="256"/>
        <end position="277"/>
    </location>
</feature>
<evidence type="ECO:0000256" key="3">
    <source>
        <dbReference type="SAM" id="MobiDB-lite"/>
    </source>
</evidence>
<evidence type="ECO:0000313" key="6">
    <source>
        <dbReference type="EMBL" id="KAK7968044.1"/>
    </source>
</evidence>
<dbReference type="Gene3D" id="1.20.1250.20">
    <property type="entry name" value="MFS general substrate transporter like domains"/>
    <property type="match status" value="1"/>
</dbReference>
<dbReference type="InterPro" id="IPR011701">
    <property type="entry name" value="MFS"/>
</dbReference>
<comment type="similarity">
    <text evidence="2">Belongs to the major facilitator superfamily. Monocarboxylate porter (TC 2.A.1.13) family.</text>
</comment>
<dbReference type="GeneID" id="92071605"/>
<feature type="region of interest" description="Disordered" evidence="3">
    <location>
        <begin position="1"/>
        <end position="50"/>
    </location>
</feature>
<evidence type="ECO:0000313" key="7">
    <source>
        <dbReference type="Proteomes" id="UP001391051"/>
    </source>
</evidence>
<proteinExistence type="inferred from homology"/>
<feature type="compositionally biased region" description="Polar residues" evidence="3">
    <location>
        <begin position="1"/>
        <end position="15"/>
    </location>
</feature>
<evidence type="ECO:0000256" key="1">
    <source>
        <dbReference type="ARBA" id="ARBA00004141"/>
    </source>
</evidence>
<keyword evidence="4" id="KW-1133">Transmembrane helix</keyword>
<name>A0ABR1QZJ2_9PEZI</name>
<dbReference type="Proteomes" id="UP001391051">
    <property type="component" value="Unassembled WGS sequence"/>
</dbReference>
<comment type="subcellular location">
    <subcellularLocation>
        <location evidence="1">Membrane</location>
        <topology evidence="1">Multi-pass membrane protein</topology>
    </subcellularLocation>
</comment>
<feature type="transmembrane region" description="Helical" evidence="4">
    <location>
        <begin position="421"/>
        <end position="438"/>
    </location>
</feature>
<keyword evidence="4" id="KW-0812">Transmembrane</keyword>
<gene>
    <name evidence="6" type="ORF">PG986_002321</name>
</gene>
<feature type="transmembrane region" description="Helical" evidence="4">
    <location>
        <begin position="217"/>
        <end position="236"/>
    </location>
</feature>
<feature type="transmembrane region" description="Helical" evidence="4">
    <location>
        <begin position="185"/>
        <end position="205"/>
    </location>
</feature>
<dbReference type="PANTHER" id="PTHR11360:SF252">
    <property type="entry name" value="MAJOR FACILITATOR SUPERFAMILY (MFS) PROFILE DOMAIN-CONTAINING PROTEIN-RELATED"/>
    <property type="match status" value="1"/>
</dbReference>
<dbReference type="RefSeq" id="XP_066707436.1">
    <property type="nucleotide sequence ID" value="XM_066838543.1"/>
</dbReference>
<dbReference type="EMBL" id="JAQQWE010000001">
    <property type="protein sequence ID" value="KAK7968044.1"/>
    <property type="molecule type" value="Genomic_DNA"/>
</dbReference>
<dbReference type="PROSITE" id="PS50850">
    <property type="entry name" value="MFS"/>
    <property type="match status" value="1"/>
</dbReference>
<keyword evidence="7" id="KW-1185">Reference proteome</keyword>
<feature type="transmembrane region" description="Helical" evidence="4">
    <location>
        <begin position="351"/>
        <end position="371"/>
    </location>
</feature>
<dbReference type="InterPro" id="IPR050327">
    <property type="entry name" value="Proton-linked_MCT"/>
</dbReference>
<reference evidence="6 7" key="1">
    <citation type="submission" date="2023-01" db="EMBL/GenBank/DDBJ databases">
        <title>Analysis of 21 Apiospora genomes using comparative genomics revels a genus with tremendous synthesis potential of carbohydrate active enzymes and secondary metabolites.</title>
        <authorList>
            <person name="Sorensen T."/>
        </authorList>
    </citation>
    <scope>NUCLEOTIDE SEQUENCE [LARGE SCALE GENOMIC DNA]</scope>
    <source>
        <strain evidence="6 7">CBS 24483</strain>
    </source>
</reference>
<feature type="transmembrane region" description="Helical" evidence="4">
    <location>
        <begin position="98"/>
        <end position="117"/>
    </location>
</feature>
<evidence type="ECO:0000256" key="2">
    <source>
        <dbReference type="ARBA" id="ARBA00006727"/>
    </source>
</evidence>
<comment type="caution">
    <text evidence="6">The sequence shown here is derived from an EMBL/GenBank/DDBJ whole genome shotgun (WGS) entry which is preliminary data.</text>
</comment>
<organism evidence="6 7">
    <name type="scientific">Apiospora aurea</name>
    <dbReference type="NCBI Taxonomy" id="335848"/>
    <lineage>
        <taxon>Eukaryota</taxon>
        <taxon>Fungi</taxon>
        <taxon>Dikarya</taxon>
        <taxon>Ascomycota</taxon>
        <taxon>Pezizomycotina</taxon>
        <taxon>Sordariomycetes</taxon>
        <taxon>Xylariomycetidae</taxon>
        <taxon>Amphisphaeriales</taxon>
        <taxon>Apiosporaceae</taxon>
        <taxon>Apiospora</taxon>
    </lineage>
</organism>
<feature type="transmembrane region" description="Helical" evidence="4">
    <location>
        <begin position="391"/>
        <end position="414"/>
    </location>
</feature>
<protein>
    <submittedName>
        <fullName evidence="6">MFS monocarboxylate transporter</fullName>
    </submittedName>
</protein>
<feature type="transmembrane region" description="Helical" evidence="4">
    <location>
        <begin position="124"/>
        <end position="143"/>
    </location>
</feature>
<dbReference type="SUPFAM" id="SSF103473">
    <property type="entry name" value="MFS general substrate transporter"/>
    <property type="match status" value="1"/>
</dbReference>
<feature type="domain" description="Major facilitator superfamily (MFS) profile" evidence="5">
    <location>
        <begin position="59"/>
        <end position="439"/>
    </location>
</feature>
<dbReference type="Pfam" id="PF07690">
    <property type="entry name" value="MFS_1"/>
    <property type="match status" value="1"/>
</dbReference>
<feature type="transmembrane region" description="Helical" evidence="4">
    <location>
        <begin position="57"/>
        <end position="78"/>
    </location>
</feature>
<dbReference type="InterPro" id="IPR036259">
    <property type="entry name" value="MFS_trans_sf"/>
</dbReference>
<dbReference type="PANTHER" id="PTHR11360">
    <property type="entry name" value="MONOCARBOXYLATE TRANSPORTER"/>
    <property type="match status" value="1"/>
</dbReference>
<sequence length="439" mass="45643">MATPTDPKTSRTTPAKRTAEPTVRAASTNPERQPLLAPANGRPPQDAKGPPNGGLDAWLIVLAGFLIFVNSWGLSSTFGVFLEHYRTELLPGTSPSTLAWIGSVQSTFVTVVGIFTGPLTDRGYLRPVMVVGHLMVVVGMYALSAATQYWQVLLAQGFCVGIGAGAINIPALAIISSQFTTRRPIALGCASTGASVGGIVFPLAFRRLAPAVGFAPAVRVVASANLGVSLAALAILCRRPGVRAPRARLVMDPRGFGEPVFGTFVVALFFQFLAYYVPLFYLTTFAAVRLHTGADFAFDLLAVGNAASFFGRTTPYLLGARVTPVQILVAGEVGAVAVLFGWMAVRTVAGLVVWTVAWGFLSGVLVTAPAASTAHPTLSPSLDVIGARLGMSWSTAAVGVLIGAPVAGALADVAHADFRHAQVFAGVVMAVAVALMTTP</sequence>
<dbReference type="InterPro" id="IPR020846">
    <property type="entry name" value="MFS_dom"/>
</dbReference>